<dbReference type="InterPro" id="IPR029058">
    <property type="entry name" value="AB_hydrolase_fold"/>
</dbReference>
<name>A0AAV4UVQ5_9ARAC</name>
<keyword evidence="4" id="KW-0106">Calcium</keyword>
<dbReference type="GO" id="GO:0005615">
    <property type="term" value="C:extracellular space"/>
    <property type="evidence" value="ECO:0007669"/>
    <property type="project" value="TreeGrafter"/>
</dbReference>
<feature type="binding site" evidence="4">
    <location>
        <position position="225"/>
    </location>
    <ligand>
        <name>Ca(2+)</name>
        <dbReference type="ChEBI" id="CHEBI:29108"/>
    </ligand>
</feature>
<dbReference type="GO" id="GO:0016042">
    <property type="term" value="P:lipid catabolic process"/>
    <property type="evidence" value="ECO:0007669"/>
    <property type="project" value="TreeGrafter"/>
</dbReference>
<evidence type="ECO:0000256" key="3">
    <source>
        <dbReference type="ARBA" id="ARBA00022525"/>
    </source>
</evidence>
<dbReference type="Pfam" id="PF00151">
    <property type="entry name" value="Lipase"/>
    <property type="match status" value="1"/>
</dbReference>
<keyword evidence="3" id="KW-0964">Secreted</keyword>
<dbReference type="PRINTS" id="PR00821">
    <property type="entry name" value="TAGLIPASE"/>
</dbReference>
<feature type="domain" description="Lipase" evidence="6">
    <location>
        <begin position="32"/>
        <end position="357"/>
    </location>
</feature>
<keyword evidence="4" id="KW-0479">Metal-binding</keyword>
<evidence type="ECO:0000313" key="7">
    <source>
        <dbReference type="EMBL" id="GIY61967.1"/>
    </source>
</evidence>
<dbReference type="Gene3D" id="3.40.50.1820">
    <property type="entry name" value="alpha/beta hydrolase"/>
    <property type="match status" value="1"/>
</dbReference>
<dbReference type="GO" id="GO:0016298">
    <property type="term" value="F:lipase activity"/>
    <property type="evidence" value="ECO:0007669"/>
    <property type="project" value="InterPro"/>
</dbReference>
<reference evidence="7 8" key="1">
    <citation type="submission" date="2021-06" db="EMBL/GenBank/DDBJ databases">
        <title>Caerostris darwini draft genome.</title>
        <authorList>
            <person name="Kono N."/>
            <person name="Arakawa K."/>
        </authorList>
    </citation>
    <scope>NUCLEOTIDE SEQUENCE [LARGE SCALE GENOMIC DNA]</scope>
</reference>
<evidence type="ECO:0000256" key="1">
    <source>
        <dbReference type="ARBA" id="ARBA00004613"/>
    </source>
</evidence>
<dbReference type="InterPro" id="IPR016272">
    <property type="entry name" value="Lipase_LIPH"/>
</dbReference>
<dbReference type="AlphaFoldDB" id="A0AAV4UVQ5"/>
<keyword evidence="8" id="KW-1185">Reference proteome</keyword>
<dbReference type="GO" id="GO:0046872">
    <property type="term" value="F:metal ion binding"/>
    <property type="evidence" value="ECO:0007669"/>
    <property type="project" value="UniProtKB-KW"/>
</dbReference>
<evidence type="ECO:0000313" key="8">
    <source>
        <dbReference type="Proteomes" id="UP001054837"/>
    </source>
</evidence>
<evidence type="ECO:0000256" key="4">
    <source>
        <dbReference type="PIRSR" id="PIRSR000865-2"/>
    </source>
</evidence>
<accession>A0AAV4UVQ5</accession>
<evidence type="ECO:0000256" key="2">
    <source>
        <dbReference type="ARBA" id="ARBA00010701"/>
    </source>
</evidence>
<dbReference type="InterPro" id="IPR000734">
    <property type="entry name" value="TAG_lipase"/>
</dbReference>
<evidence type="ECO:0000256" key="5">
    <source>
        <dbReference type="RuleBase" id="RU004262"/>
    </source>
</evidence>
<comment type="similarity">
    <text evidence="2 5">Belongs to the AB hydrolase superfamily. Lipase family.</text>
</comment>
<comment type="caution">
    <text evidence="7">The sequence shown here is derived from an EMBL/GenBank/DDBJ whole genome shotgun (WGS) entry which is preliminary data.</text>
</comment>
<protein>
    <submittedName>
        <fullName evidence="7">Pancreatic lipase-related protein 2</fullName>
    </submittedName>
</protein>
<evidence type="ECO:0000259" key="6">
    <source>
        <dbReference type="Pfam" id="PF00151"/>
    </source>
</evidence>
<gene>
    <name evidence="7" type="primary">Pnliprp2</name>
    <name evidence="7" type="ORF">CDAR_520081</name>
</gene>
<dbReference type="PANTHER" id="PTHR11610">
    <property type="entry name" value="LIPASE"/>
    <property type="match status" value="1"/>
</dbReference>
<organism evidence="7 8">
    <name type="scientific">Caerostris darwini</name>
    <dbReference type="NCBI Taxonomy" id="1538125"/>
    <lineage>
        <taxon>Eukaryota</taxon>
        <taxon>Metazoa</taxon>
        <taxon>Ecdysozoa</taxon>
        <taxon>Arthropoda</taxon>
        <taxon>Chelicerata</taxon>
        <taxon>Arachnida</taxon>
        <taxon>Araneae</taxon>
        <taxon>Araneomorphae</taxon>
        <taxon>Entelegynae</taxon>
        <taxon>Araneoidea</taxon>
        <taxon>Araneidae</taxon>
        <taxon>Caerostris</taxon>
    </lineage>
</organism>
<dbReference type="InterPro" id="IPR013818">
    <property type="entry name" value="Lipase"/>
</dbReference>
<dbReference type="Proteomes" id="UP001054837">
    <property type="component" value="Unassembled WGS sequence"/>
</dbReference>
<sequence>MVEENDLQQIMLSRGLEYVYHKMFPLNPFVTVCYGKLGCFYNGPPFQHPYERPISIPPLPPELQGTSFFLYTRSNRKIPFIFSPLYLNRALKSTFRASKFTRVIIHSGSDGVFISTWQRQLKDQYLAVADENIILVNYRRRLPPPFWNRANARVVGAQIWKLIDFLCKRVGAFPETFHLIGHGLGAHVAGYAGERLHGLGRITALDPDGLNFKNVPAIVKLEQSDALFVDIIHTDPARNVLEGLGTPEDIGHVNFWTNGFRNKTCIPQRTLATGATAIETLENTLFCNHFKAIDLFIYSFNQQGCLFVGAECPSSEEFYAGRCNCGKTGDKCRFMGQLATPAPYETRYYIRLQNTRPYCLHQYQVIIYVEIPYLHKTYGSLHVSADLIAVGEKTFQETLQFRMNLKEHSQVKTFLLAFKEPIGKVNSATAVLHIPHQSYNLSISIEAIEINYLFPIPKSEISNLLCRDSKTSSYKENKVKLSASDCDSWIKRADD</sequence>
<dbReference type="PIRSF" id="PIRSF000865">
    <property type="entry name" value="Lipoprotein_lipase_LIPH"/>
    <property type="match status" value="1"/>
</dbReference>
<dbReference type="EMBL" id="BPLQ01012020">
    <property type="protein sequence ID" value="GIY61967.1"/>
    <property type="molecule type" value="Genomic_DNA"/>
</dbReference>
<dbReference type="GO" id="GO:0052689">
    <property type="term" value="F:carboxylic ester hydrolase activity"/>
    <property type="evidence" value="ECO:0007669"/>
    <property type="project" value="InterPro"/>
</dbReference>
<dbReference type="SUPFAM" id="SSF53474">
    <property type="entry name" value="alpha/beta-Hydrolases"/>
    <property type="match status" value="1"/>
</dbReference>
<comment type="subcellular location">
    <subcellularLocation>
        <location evidence="1">Secreted</location>
    </subcellularLocation>
</comment>
<proteinExistence type="inferred from homology"/>